<accession>A0A1I2ALW2</accession>
<dbReference type="GO" id="GO:0003700">
    <property type="term" value="F:DNA-binding transcription factor activity"/>
    <property type="evidence" value="ECO:0007669"/>
    <property type="project" value="InterPro"/>
</dbReference>
<dbReference type="SUPFAM" id="SSF46689">
    <property type="entry name" value="Homeodomain-like"/>
    <property type="match status" value="2"/>
</dbReference>
<dbReference type="Pfam" id="PF02311">
    <property type="entry name" value="AraC_binding"/>
    <property type="match status" value="1"/>
</dbReference>
<dbReference type="InterPro" id="IPR020449">
    <property type="entry name" value="Tscrpt_reg_AraC-type_HTH"/>
</dbReference>
<protein>
    <submittedName>
        <fullName evidence="5">AraC-type DNA-binding protein</fullName>
    </submittedName>
</protein>
<dbReference type="InterPro" id="IPR037923">
    <property type="entry name" value="HTH-like"/>
</dbReference>
<dbReference type="InterPro" id="IPR009057">
    <property type="entry name" value="Homeodomain-like_sf"/>
</dbReference>
<keyword evidence="6" id="KW-1185">Reference proteome</keyword>
<dbReference type="InterPro" id="IPR018060">
    <property type="entry name" value="HTH_AraC"/>
</dbReference>
<dbReference type="AlphaFoldDB" id="A0A1I2ALW2"/>
<keyword evidence="1" id="KW-0805">Transcription regulation</keyword>
<dbReference type="PRINTS" id="PR00032">
    <property type="entry name" value="HTHARAC"/>
</dbReference>
<sequence length="273" mass="31299">MGTIQSRLLYTGKVCDAPDWNFPSHKHDDLHEILVVCDGKGTFIIGGISYSVGGGDILVYNKGVLHEEQSSSDSPLFTYYCGFTLQEVLPEEDWVIPSDQKPVIRSSRIFPETAALMKMLFDESSVKEEGHEPISHYLLNSIILLIRRAVGHQRQDKVEESAPSLVAQIKDYIDRNFTQSITLKDLGRQFHVNPYYISHIFKDNYQISPINYAIHRRIGEATRLLVSTEMKVWEIAKLLGYDNPNYFSIIFRRVTGLSPNQFRESNQQNLFPR</sequence>
<dbReference type="SMART" id="SM00342">
    <property type="entry name" value="HTH_ARAC"/>
    <property type="match status" value="1"/>
</dbReference>
<feature type="domain" description="HTH araC/xylS-type" evidence="4">
    <location>
        <begin position="167"/>
        <end position="265"/>
    </location>
</feature>
<dbReference type="PANTHER" id="PTHR43280">
    <property type="entry name" value="ARAC-FAMILY TRANSCRIPTIONAL REGULATOR"/>
    <property type="match status" value="1"/>
</dbReference>
<reference evidence="6" key="1">
    <citation type="submission" date="2016-10" db="EMBL/GenBank/DDBJ databases">
        <authorList>
            <person name="Varghese N."/>
            <person name="Submissions S."/>
        </authorList>
    </citation>
    <scope>NUCLEOTIDE SEQUENCE [LARGE SCALE GENOMIC DNA]</scope>
    <source>
        <strain evidence="6">CGMCC 1.10784</strain>
    </source>
</reference>
<dbReference type="InterPro" id="IPR003313">
    <property type="entry name" value="AraC-bd"/>
</dbReference>
<gene>
    <name evidence="5" type="ORF">SAMN05216378_3157</name>
</gene>
<keyword evidence="2 5" id="KW-0238">DNA-binding</keyword>
<evidence type="ECO:0000256" key="3">
    <source>
        <dbReference type="ARBA" id="ARBA00023163"/>
    </source>
</evidence>
<dbReference type="InterPro" id="IPR014710">
    <property type="entry name" value="RmlC-like_jellyroll"/>
</dbReference>
<evidence type="ECO:0000313" key="5">
    <source>
        <dbReference type="EMBL" id="SFE44994.1"/>
    </source>
</evidence>
<dbReference type="Gene3D" id="1.10.10.60">
    <property type="entry name" value="Homeodomain-like"/>
    <property type="match status" value="2"/>
</dbReference>
<name>A0A1I2ALW2_9BACL</name>
<dbReference type="STRING" id="1045775.SAMN05216378_3157"/>
<dbReference type="Pfam" id="PF12833">
    <property type="entry name" value="HTH_18"/>
    <property type="match status" value="1"/>
</dbReference>
<dbReference type="SUPFAM" id="SSF51215">
    <property type="entry name" value="Regulatory protein AraC"/>
    <property type="match status" value="1"/>
</dbReference>
<proteinExistence type="predicted"/>
<dbReference type="EMBL" id="FOMT01000003">
    <property type="protein sequence ID" value="SFE44994.1"/>
    <property type="molecule type" value="Genomic_DNA"/>
</dbReference>
<dbReference type="PANTHER" id="PTHR43280:SF17">
    <property type="entry name" value="ARAC-TYPE DNA-BINDING DOMAIN-CONTAINING PROTEIN"/>
    <property type="match status" value="1"/>
</dbReference>
<keyword evidence="3" id="KW-0804">Transcription</keyword>
<dbReference type="PROSITE" id="PS01124">
    <property type="entry name" value="HTH_ARAC_FAMILY_2"/>
    <property type="match status" value="1"/>
</dbReference>
<evidence type="ECO:0000256" key="2">
    <source>
        <dbReference type="ARBA" id="ARBA00023125"/>
    </source>
</evidence>
<organism evidence="5 6">
    <name type="scientific">Paenibacillus catalpae</name>
    <dbReference type="NCBI Taxonomy" id="1045775"/>
    <lineage>
        <taxon>Bacteria</taxon>
        <taxon>Bacillati</taxon>
        <taxon>Bacillota</taxon>
        <taxon>Bacilli</taxon>
        <taxon>Bacillales</taxon>
        <taxon>Paenibacillaceae</taxon>
        <taxon>Paenibacillus</taxon>
    </lineage>
</organism>
<dbReference type="GO" id="GO:0043565">
    <property type="term" value="F:sequence-specific DNA binding"/>
    <property type="evidence" value="ECO:0007669"/>
    <property type="project" value="InterPro"/>
</dbReference>
<evidence type="ECO:0000259" key="4">
    <source>
        <dbReference type="PROSITE" id="PS01124"/>
    </source>
</evidence>
<dbReference type="Gene3D" id="2.60.120.10">
    <property type="entry name" value="Jelly Rolls"/>
    <property type="match status" value="1"/>
</dbReference>
<evidence type="ECO:0000256" key="1">
    <source>
        <dbReference type="ARBA" id="ARBA00023015"/>
    </source>
</evidence>
<dbReference type="Proteomes" id="UP000198855">
    <property type="component" value="Unassembled WGS sequence"/>
</dbReference>
<evidence type="ECO:0000313" key="6">
    <source>
        <dbReference type="Proteomes" id="UP000198855"/>
    </source>
</evidence>